<dbReference type="Gene3D" id="3.90.150.10">
    <property type="entry name" value="Variant Surface Glycoprotein, subunit A domain 1"/>
    <property type="match status" value="1"/>
</dbReference>
<keyword evidence="5" id="KW-0325">Glycoprotein</keyword>
<evidence type="ECO:0000256" key="4">
    <source>
        <dbReference type="ARBA" id="ARBA00023136"/>
    </source>
</evidence>
<keyword evidence="4" id="KW-0472">Membrane</keyword>
<dbReference type="AlphaFoldDB" id="C9ZZQ6"/>
<dbReference type="Pfam" id="PF00913">
    <property type="entry name" value="Trypan_glycop"/>
    <property type="match status" value="1"/>
</dbReference>
<feature type="domain" description="Trypanosome variant surface glycoprotein A-type N-terminal" evidence="7">
    <location>
        <begin position="52"/>
        <end position="269"/>
    </location>
</feature>
<accession>C9ZZQ6</accession>
<dbReference type="EMBL" id="FN554972">
    <property type="protein sequence ID" value="CBH14905.1"/>
    <property type="molecule type" value="Genomic_DNA"/>
</dbReference>
<gene>
    <name evidence="8" type="ORF">TbgDal_IX9810</name>
</gene>
<comment type="subcellular location">
    <subcellularLocation>
        <location evidence="1">Cell membrane</location>
        <topology evidence="1">Lipid-anchor</topology>
        <topology evidence="1">GPI-anchor</topology>
    </subcellularLocation>
</comment>
<evidence type="ECO:0000313" key="8">
    <source>
        <dbReference type="EMBL" id="CBH14905.1"/>
    </source>
</evidence>
<keyword evidence="6" id="KW-0449">Lipoprotein</keyword>
<proteinExistence type="predicted"/>
<evidence type="ECO:0000259" key="7">
    <source>
        <dbReference type="Pfam" id="PF00913"/>
    </source>
</evidence>
<dbReference type="GO" id="GO:0005886">
    <property type="term" value="C:plasma membrane"/>
    <property type="evidence" value="ECO:0007669"/>
    <property type="project" value="UniProtKB-SubCell"/>
</dbReference>
<protein>
    <submittedName>
        <fullName evidence="8">T. brucei spp.-specific protein</fullName>
    </submittedName>
</protein>
<evidence type="ECO:0000256" key="3">
    <source>
        <dbReference type="ARBA" id="ARBA00022622"/>
    </source>
</evidence>
<dbReference type="KEGG" id="tbg:TbgDal_IX9810"/>
<dbReference type="Proteomes" id="UP000002316">
    <property type="component" value="Chromosome 9"/>
</dbReference>
<dbReference type="RefSeq" id="XP_011777171.1">
    <property type="nucleotide sequence ID" value="XM_011778869.1"/>
</dbReference>
<sequence>MLFCNFLRHSTLLLPFPHLTSGSMRTILTTLGLLLGVTQYSVGVPGAALSVAAARIVCEAAMELGRAESYISMKLRETRDLIESLKVARRLLDGKLQRDRPIGEECLNAVKLIAHADGLGRKLESQYYELERIGFKTASKSRLASGRLHEFILVFSQWHDGEGRCIANGDEEGDTQGEVTLRRCMSSLVNGSYEDGGGGVHHNFPRYLRESFQNLFTLDEDVSLNKDNGCPLTRWKVIRNATANATGRSGAAEDVRWAGGLLIVTGNGPRWISDIEGVPMLSKTKTSLGKFVSMSSKITSAFSNFMGIVWADNPWLVNSSEVDSLVMGVDLYIFMHPSRDFQINERDLDRLTKTYCGEPLPARVRLSDKVADGKDGNSDVSPRGPVVPANISETNTIFGSDDDDEDYNGLTEVKAGTELLSLLFPLVAINFFLV</sequence>
<keyword evidence="2" id="KW-1003">Cell membrane</keyword>
<name>C9ZZQ6_TRYB9</name>
<dbReference type="GeneID" id="23861054"/>
<organism evidence="8 9">
    <name type="scientific">Trypanosoma brucei gambiense (strain MHOM/CI/86/DAL972)</name>
    <dbReference type="NCBI Taxonomy" id="679716"/>
    <lineage>
        <taxon>Eukaryota</taxon>
        <taxon>Discoba</taxon>
        <taxon>Euglenozoa</taxon>
        <taxon>Kinetoplastea</taxon>
        <taxon>Metakinetoplastina</taxon>
        <taxon>Trypanosomatida</taxon>
        <taxon>Trypanosomatidae</taxon>
        <taxon>Trypanosoma</taxon>
    </lineage>
</organism>
<evidence type="ECO:0000256" key="6">
    <source>
        <dbReference type="ARBA" id="ARBA00023288"/>
    </source>
</evidence>
<keyword evidence="3" id="KW-0336">GPI-anchor</keyword>
<dbReference type="InterPro" id="IPR001812">
    <property type="entry name" value="Trypano_VSG_A_N_dom"/>
</dbReference>
<evidence type="ECO:0000256" key="1">
    <source>
        <dbReference type="ARBA" id="ARBA00004609"/>
    </source>
</evidence>
<reference evidence="9" key="1">
    <citation type="journal article" date="2010" name="PLoS Negl. Trop. Dis.">
        <title>The genome sequence of Trypanosoma brucei gambiense, causative agent of chronic human african trypanosomiasis.</title>
        <authorList>
            <person name="Jackson A.P."/>
            <person name="Sanders M."/>
            <person name="Berry A."/>
            <person name="McQuillan J."/>
            <person name="Aslett M.A."/>
            <person name="Quail M.A."/>
            <person name="Chukualim B."/>
            <person name="Capewell P."/>
            <person name="MacLeod A."/>
            <person name="Melville S.E."/>
            <person name="Gibson W."/>
            <person name="Barry J.D."/>
            <person name="Berriman M."/>
            <person name="Hertz-Fowler C."/>
        </authorList>
    </citation>
    <scope>NUCLEOTIDE SEQUENCE [LARGE SCALE GENOMIC DNA]</scope>
    <source>
        <strain evidence="9">MHOM/CI/86/DAL972</strain>
    </source>
</reference>
<dbReference type="GO" id="GO:0098552">
    <property type="term" value="C:side of membrane"/>
    <property type="evidence" value="ECO:0007669"/>
    <property type="project" value="UniProtKB-KW"/>
</dbReference>
<dbReference type="VEuPathDB" id="TriTrypDB:Tbg972.9.9810"/>
<dbReference type="GO" id="GO:0042783">
    <property type="term" value="P:symbiont-mediated evasion of host immune response"/>
    <property type="evidence" value="ECO:0007669"/>
    <property type="project" value="InterPro"/>
</dbReference>
<evidence type="ECO:0000256" key="2">
    <source>
        <dbReference type="ARBA" id="ARBA00022475"/>
    </source>
</evidence>
<dbReference type="SUPFAM" id="SSF58087">
    <property type="entry name" value="Variant surface glycoprotein (N-terminal domain)"/>
    <property type="match status" value="1"/>
</dbReference>
<evidence type="ECO:0000256" key="5">
    <source>
        <dbReference type="ARBA" id="ARBA00023180"/>
    </source>
</evidence>
<evidence type="ECO:0000313" key="9">
    <source>
        <dbReference type="Proteomes" id="UP000002316"/>
    </source>
</evidence>